<protein>
    <submittedName>
        <fullName evidence="1">Uncharacterized protein</fullName>
    </submittedName>
</protein>
<name>A0A8S1ME38_PARPR</name>
<sequence length="115" mass="13964">MQLLYCQTQSNIQKILDNYLNFYKPKKIRQNCHKIVNLLMIFKNNLNSFFQNETQIATIQTFKAVVQNINNLNKDNKIEIMFSLTQNNQINIYKYQERFKFKQSLSKKQKRNNYD</sequence>
<keyword evidence="2" id="KW-1185">Reference proteome</keyword>
<reference evidence="1" key="1">
    <citation type="submission" date="2021-01" db="EMBL/GenBank/DDBJ databases">
        <authorList>
            <consortium name="Genoscope - CEA"/>
            <person name="William W."/>
        </authorList>
    </citation>
    <scope>NUCLEOTIDE SEQUENCE</scope>
</reference>
<dbReference type="Proteomes" id="UP000688137">
    <property type="component" value="Unassembled WGS sequence"/>
</dbReference>
<evidence type="ECO:0000313" key="1">
    <source>
        <dbReference type="EMBL" id="CAD8076601.1"/>
    </source>
</evidence>
<organism evidence="1 2">
    <name type="scientific">Paramecium primaurelia</name>
    <dbReference type="NCBI Taxonomy" id="5886"/>
    <lineage>
        <taxon>Eukaryota</taxon>
        <taxon>Sar</taxon>
        <taxon>Alveolata</taxon>
        <taxon>Ciliophora</taxon>
        <taxon>Intramacronucleata</taxon>
        <taxon>Oligohymenophorea</taxon>
        <taxon>Peniculida</taxon>
        <taxon>Parameciidae</taxon>
        <taxon>Paramecium</taxon>
    </lineage>
</organism>
<gene>
    <name evidence="1" type="ORF">PPRIM_AZ9-3.1.T0560220</name>
</gene>
<dbReference type="EMBL" id="CAJJDM010000057">
    <property type="protein sequence ID" value="CAD8076601.1"/>
    <property type="molecule type" value="Genomic_DNA"/>
</dbReference>
<evidence type="ECO:0000313" key="2">
    <source>
        <dbReference type="Proteomes" id="UP000688137"/>
    </source>
</evidence>
<comment type="caution">
    <text evidence="1">The sequence shown here is derived from an EMBL/GenBank/DDBJ whole genome shotgun (WGS) entry which is preliminary data.</text>
</comment>
<proteinExistence type="predicted"/>
<dbReference type="AlphaFoldDB" id="A0A8S1ME38"/>
<accession>A0A8S1ME38</accession>